<feature type="domain" description="FBD" evidence="1">
    <location>
        <begin position="106"/>
        <end position="147"/>
    </location>
</feature>
<dbReference type="InterPro" id="IPR050232">
    <property type="entry name" value="FBL13/AtMIF1-like"/>
</dbReference>
<dbReference type="InterPro" id="IPR006566">
    <property type="entry name" value="FBD"/>
</dbReference>
<evidence type="ECO:0000313" key="2">
    <source>
        <dbReference type="EMBL" id="EOA28047.1"/>
    </source>
</evidence>
<dbReference type="Pfam" id="PF08387">
    <property type="entry name" value="FBD"/>
    <property type="match status" value="1"/>
</dbReference>
<dbReference type="Gene3D" id="3.80.10.10">
    <property type="entry name" value="Ribonuclease Inhibitor"/>
    <property type="match status" value="1"/>
</dbReference>
<evidence type="ECO:0000259" key="1">
    <source>
        <dbReference type="Pfam" id="PF08387"/>
    </source>
</evidence>
<name>R0FYF3_9BRAS</name>
<dbReference type="Proteomes" id="UP000029121">
    <property type="component" value="Unassembled WGS sequence"/>
</dbReference>
<keyword evidence="3" id="KW-1185">Reference proteome</keyword>
<evidence type="ECO:0000313" key="3">
    <source>
        <dbReference type="Proteomes" id="UP000029121"/>
    </source>
</evidence>
<protein>
    <recommendedName>
        <fullName evidence="1">FBD domain-containing protein</fullName>
    </recommendedName>
</protein>
<dbReference type="PANTHER" id="PTHR31900:SF28">
    <property type="entry name" value="FBD DOMAIN-CONTAINING PROTEIN"/>
    <property type="match status" value="1"/>
</dbReference>
<sequence>MHMPNLEEAKLSVEEHVEKLFEAVTSVKRLSLSVLLNIEDENLYHYGIVFNQLEHLKLHICRDNWSKLLLRMLEDSPKLRVIKLLVDVDPFFDEDYEHVSWKYNDETSVPKCLLDSLEIFEFAGYTGRPEERDFVSYIFKHACHLKSSSVSRLSRYVRE</sequence>
<accession>R0FYF3</accession>
<reference evidence="3" key="1">
    <citation type="journal article" date="2013" name="Nat. Genet.">
        <title>The Capsella rubella genome and the genomic consequences of rapid mating system evolution.</title>
        <authorList>
            <person name="Slotte T."/>
            <person name="Hazzouri K.M."/>
            <person name="Agren J.A."/>
            <person name="Koenig D."/>
            <person name="Maumus F."/>
            <person name="Guo Y.L."/>
            <person name="Steige K."/>
            <person name="Platts A.E."/>
            <person name="Escobar J.S."/>
            <person name="Newman L.K."/>
            <person name="Wang W."/>
            <person name="Mandakova T."/>
            <person name="Vello E."/>
            <person name="Smith L.M."/>
            <person name="Henz S.R."/>
            <person name="Steffen J."/>
            <person name="Takuno S."/>
            <person name="Brandvain Y."/>
            <person name="Coop G."/>
            <person name="Andolfatto P."/>
            <person name="Hu T.T."/>
            <person name="Blanchette M."/>
            <person name="Clark R.M."/>
            <person name="Quesneville H."/>
            <person name="Nordborg M."/>
            <person name="Gaut B.S."/>
            <person name="Lysak M.A."/>
            <person name="Jenkins J."/>
            <person name="Grimwood J."/>
            <person name="Chapman J."/>
            <person name="Prochnik S."/>
            <person name="Shu S."/>
            <person name="Rokhsar D."/>
            <person name="Schmutz J."/>
            <person name="Weigel D."/>
            <person name="Wright S.I."/>
        </authorList>
    </citation>
    <scope>NUCLEOTIDE SEQUENCE [LARGE SCALE GENOMIC DNA]</scope>
    <source>
        <strain evidence="3">cv. Monte Gargano</strain>
    </source>
</reference>
<proteinExistence type="predicted"/>
<dbReference type="SUPFAM" id="SSF52047">
    <property type="entry name" value="RNI-like"/>
    <property type="match status" value="1"/>
</dbReference>
<dbReference type="InterPro" id="IPR032675">
    <property type="entry name" value="LRR_dom_sf"/>
</dbReference>
<dbReference type="EMBL" id="KB870808">
    <property type="protein sequence ID" value="EOA28047.1"/>
    <property type="molecule type" value="Genomic_DNA"/>
</dbReference>
<organism evidence="2 3">
    <name type="scientific">Capsella rubella</name>
    <dbReference type="NCBI Taxonomy" id="81985"/>
    <lineage>
        <taxon>Eukaryota</taxon>
        <taxon>Viridiplantae</taxon>
        <taxon>Streptophyta</taxon>
        <taxon>Embryophyta</taxon>
        <taxon>Tracheophyta</taxon>
        <taxon>Spermatophyta</taxon>
        <taxon>Magnoliopsida</taxon>
        <taxon>eudicotyledons</taxon>
        <taxon>Gunneridae</taxon>
        <taxon>Pentapetalae</taxon>
        <taxon>rosids</taxon>
        <taxon>malvids</taxon>
        <taxon>Brassicales</taxon>
        <taxon>Brassicaceae</taxon>
        <taxon>Camelineae</taxon>
        <taxon>Capsella</taxon>
    </lineage>
</organism>
<dbReference type="PANTHER" id="PTHR31900">
    <property type="entry name" value="F-BOX/RNI SUPERFAMILY PROTEIN-RELATED"/>
    <property type="match status" value="1"/>
</dbReference>
<gene>
    <name evidence="2" type="ORF">CARUB_v10024224mg</name>
</gene>
<dbReference type="AlphaFoldDB" id="R0FYF3"/>